<dbReference type="Proteomes" id="UP001172102">
    <property type="component" value="Unassembled WGS sequence"/>
</dbReference>
<evidence type="ECO:0000313" key="2">
    <source>
        <dbReference type="EMBL" id="KAK0731426.1"/>
    </source>
</evidence>
<dbReference type="EMBL" id="JAUKUA010000001">
    <property type="protein sequence ID" value="KAK0731426.1"/>
    <property type="molecule type" value="Genomic_DNA"/>
</dbReference>
<evidence type="ECO:0000256" key="1">
    <source>
        <dbReference type="SAM" id="MobiDB-lite"/>
    </source>
</evidence>
<comment type="caution">
    <text evidence="2">The sequence shown here is derived from an EMBL/GenBank/DDBJ whole genome shotgun (WGS) entry which is preliminary data.</text>
</comment>
<accession>A0AA40BC46</accession>
<reference evidence="2" key="1">
    <citation type="submission" date="2023-06" db="EMBL/GenBank/DDBJ databases">
        <title>Genome-scale phylogeny and comparative genomics of the fungal order Sordariales.</title>
        <authorList>
            <consortium name="Lawrence Berkeley National Laboratory"/>
            <person name="Hensen N."/>
            <person name="Bonometti L."/>
            <person name="Westerberg I."/>
            <person name="Brannstrom I.O."/>
            <person name="Guillou S."/>
            <person name="Cros-Aarteil S."/>
            <person name="Calhoun S."/>
            <person name="Haridas S."/>
            <person name="Kuo A."/>
            <person name="Mondo S."/>
            <person name="Pangilinan J."/>
            <person name="Riley R."/>
            <person name="Labutti K."/>
            <person name="Andreopoulos B."/>
            <person name="Lipzen A."/>
            <person name="Chen C."/>
            <person name="Yanf M."/>
            <person name="Daum C."/>
            <person name="Ng V."/>
            <person name="Clum A."/>
            <person name="Steindorff A."/>
            <person name="Ohm R."/>
            <person name="Martin F."/>
            <person name="Silar P."/>
            <person name="Natvig D."/>
            <person name="Lalanne C."/>
            <person name="Gautier V."/>
            <person name="Ament-Velasquez S.L."/>
            <person name="Kruys A."/>
            <person name="Hutchinson M.I."/>
            <person name="Powell A.J."/>
            <person name="Barry K."/>
            <person name="Miller A.N."/>
            <person name="Grigoriev I.V."/>
            <person name="Debuchy R."/>
            <person name="Gladieux P."/>
            <person name="Thoren M.H."/>
            <person name="Johannesson H."/>
        </authorList>
    </citation>
    <scope>NUCLEOTIDE SEQUENCE</scope>
    <source>
        <strain evidence="2">SMH4607-1</strain>
    </source>
</reference>
<proteinExistence type="predicted"/>
<feature type="region of interest" description="Disordered" evidence="1">
    <location>
        <begin position="1"/>
        <end position="24"/>
    </location>
</feature>
<dbReference type="AlphaFoldDB" id="A0AA40BC46"/>
<sequence>PPLPTADKPGRRKSRPPRHDPVKDSCGDQQPFFCVVFFFWSLSPVLPCRACELVPLPQSAETRRWHAGSIHPLLSVARPKPAEAARRRSISCSTKRLRLAVFLDLSSKQIECACVPVPGPDPLSAAVALDFLLKGACFGWSSARSLQPELHLVSRVCAPFDSNHKAANNRAPYFPLCSDRLWHTNYTVLTAALLRRIACLEIVPLPAQAHKGFPTYPIHRSGRPAQPSNPPRFVTAPLGVGRNGS</sequence>
<name>A0AA40BC46_9PEZI</name>
<protein>
    <submittedName>
        <fullName evidence="2">Uncharacterized protein</fullName>
    </submittedName>
</protein>
<feature type="region of interest" description="Disordered" evidence="1">
    <location>
        <begin position="218"/>
        <end position="245"/>
    </location>
</feature>
<gene>
    <name evidence="2" type="ORF">B0H67DRAFT_505798</name>
</gene>
<keyword evidence="3" id="KW-1185">Reference proteome</keyword>
<feature type="non-terminal residue" evidence="2">
    <location>
        <position position="1"/>
    </location>
</feature>
<organism evidence="2 3">
    <name type="scientific">Lasiosphaeris hirsuta</name>
    <dbReference type="NCBI Taxonomy" id="260670"/>
    <lineage>
        <taxon>Eukaryota</taxon>
        <taxon>Fungi</taxon>
        <taxon>Dikarya</taxon>
        <taxon>Ascomycota</taxon>
        <taxon>Pezizomycotina</taxon>
        <taxon>Sordariomycetes</taxon>
        <taxon>Sordariomycetidae</taxon>
        <taxon>Sordariales</taxon>
        <taxon>Lasiosphaeriaceae</taxon>
        <taxon>Lasiosphaeris</taxon>
    </lineage>
</organism>
<evidence type="ECO:0000313" key="3">
    <source>
        <dbReference type="Proteomes" id="UP001172102"/>
    </source>
</evidence>